<evidence type="ECO:0000313" key="5">
    <source>
        <dbReference type="Proteomes" id="UP000320710"/>
    </source>
</evidence>
<feature type="domain" description="Large polyvalent protein-associated" evidence="2">
    <location>
        <begin position="606"/>
        <end position="696"/>
    </location>
</feature>
<evidence type="ECO:0000259" key="2">
    <source>
        <dbReference type="Pfam" id="PF18821"/>
    </source>
</evidence>
<dbReference type="InterPro" id="IPR040677">
    <property type="entry name" value="LPD7"/>
</dbReference>
<feature type="compositionally biased region" description="Low complexity" evidence="1">
    <location>
        <begin position="1085"/>
        <end position="1096"/>
    </location>
</feature>
<feature type="compositionally biased region" description="Low complexity" evidence="1">
    <location>
        <begin position="736"/>
        <end position="753"/>
    </location>
</feature>
<proteinExistence type="predicted"/>
<dbReference type="EMBL" id="VFMJ01000002">
    <property type="protein sequence ID" value="TQI77518.1"/>
    <property type="molecule type" value="Genomic_DNA"/>
</dbReference>
<feature type="region of interest" description="Disordered" evidence="1">
    <location>
        <begin position="1059"/>
        <end position="1104"/>
    </location>
</feature>
<feature type="compositionally biased region" description="Basic and acidic residues" evidence="1">
    <location>
        <begin position="1073"/>
        <end position="1084"/>
    </location>
</feature>
<organism evidence="4 5">
    <name type="scientific">Serratia marcescens</name>
    <dbReference type="NCBI Taxonomy" id="615"/>
    <lineage>
        <taxon>Bacteria</taxon>
        <taxon>Pseudomonadati</taxon>
        <taxon>Pseudomonadota</taxon>
        <taxon>Gammaproteobacteria</taxon>
        <taxon>Enterobacterales</taxon>
        <taxon>Yersiniaceae</taxon>
        <taxon>Serratia</taxon>
    </lineage>
</organism>
<dbReference type="InterPro" id="IPR043764">
    <property type="entry name" value="DUF5710"/>
</dbReference>
<sequence>MGQIIKHRLWLAVLHEERENARKAAGLLDDGRSALAWDKDAVLWYARPGSDIDRVKAWLPDKTISTGGGDAQAEFHDALTQAGLIVKGLPVMDGKRHRVATLEDKKGQKSGVYRGFLDRRPGGWFINYHRAETEKSVTNWKASGTEADPVARLHIRAAARQAHDEAERAREVNYRRQTAKAQALYDKLPGADPAHPYLVRKGISPTPELRQTQNGALVVPFFNAEGEFRTLQYITPDGDKRLYSDAPKQGNFLVVGGPLTPDAPVLYAEGYATARSLNLATGQPVVMTIDAGNMAAIANVLHARYPDTPHIFLADLDHAKKVNKGVMMATQAASSVTYGAAIVPDFTDAEKKLGLTDFNDLHQSRGLDGLRLLVTANIARALDIIQEEREKMNHPSDGAPLPIPEEPPFSPVEAVPPMPTEPPSIQADVGPVEPIVDHLPVVDETPIDINDYAYWAAQAETSGVPLPDMGAEPVEGPVVSDVADRSGDTPISLAGRLNPEGSAPEPAPVDAAEHIAPIPEAVEPTREIPFDTVSDLEGVPPRQHSEPQLENAIPASQWAHRSESEQAQKSSTVDAIWVGPPRPSSEAADPDVALIDKDALLQRLSWEKQGDNAVLYKLDNEPAFIDRGSRLDMAEGASQSDEKVLAALLTAAQYYRGRIELTGSDAFQEKAIALIARHEINVTMKVPAQQAMLEDARKKLATPVPVRDAVTGDAVPMPENSPASQPATSPVHHSGPAAATPPAAPQEAEPVVETRNHPAARQQENAAQPDSGIPAAIHQSYKAAAAGVTGKVLKCGTAPFRFEPGESQSSFITLRTREGKQTFWGKELAGLLRETRIQPGRMATLTWLGKEAVTVQVPQKDDQGVVTHFESKTAHRNQWSLTPTGGDTVRTGQDDGVKLAAFDAARFAKIQSAIINQLHLDMPPPAVPQEGVYWLRPDGQGSQTPGDVLSAPRPSMDKGAGEPVASSWTQDGHLDLYLVRSDGPYLQGVVRHQGEYQHVLVTLPGRDDAPPMVFNTITPEGARPVGCGNGINRSSGQPVPRENIAFKLEGDSQVRIGKLDAPASLPPALHSRLGFDERWRDENASPKAAPAAAPKAQPGDPRPI</sequence>
<feature type="domain" description="DUF5710" evidence="3">
    <location>
        <begin position="8"/>
        <end position="60"/>
    </location>
</feature>
<dbReference type="RefSeq" id="WP_141973124.1">
    <property type="nucleotide sequence ID" value="NZ_VFMJ01000002.1"/>
</dbReference>
<dbReference type="AlphaFoldDB" id="A0AA46Q743"/>
<feature type="region of interest" description="Disordered" evidence="1">
    <location>
        <begin position="710"/>
        <end position="770"/>
    </location>
</feature>
<name>A0AA46Q743_SERMA</name>
<dbReference type="Pfam" id="PF18821">
    <property type="entry name" value="LPD7"/>
    <property type="match status" value="1"/>
</dbReference>
<dbReference type="Pfam" id="PF18974">
    <property type="entry name" value="DUF5710"/>
    <property type="match status" value="1"/>
</dbReference>
<gene>
    <name evidence="4" type="ORF">FHU12_5388</name>
</gene>
<evidence type="ECO:0000259" key="3">
    <source>
        <dbReference type="Pfam" id="PF18974"/>
    </source>
</evidence>
<comment type="caution">
    <text evidence="4">The sequence shown here is derived from an EMBL/GenBank/DDBJ whole genome shotgun (WGS) entry which is preliminary data.</text>
</comment>
<reference evidence="4 5" key="2">
    <citation type="submission" date="2019-07" db="EMBL/GenBank/DDBJ databases">
        <title>Investigation of anaerobic lignin degradation for improved lignocellulosic biofuels.</title>
        <authorList>
            <person name="Deangelis K.PhD."/>
        </authorList>
    </citation>
    <scope>NUCLEOTIDE SEQUENCE [LARGE SCALE GENOMIC DNA]</scope>
    <source>
        <strain evidence="4 5">106R</strain>
    </source>
</reference>
<dbReference type="Proteomes" id="UP000320710">
    <property type="component" value="Unassembled WGS sequence"/>
</dbReference>
<accession>A0AA46Q743</accession>
<reference evidence="4 5" key="1">
    <citation type="submission" date="2019-06" db="EMBL/GenBank/DDBJ databases">
        <authorList>
            <person name="Deangelis K."/>
            <person name="Huntemann M."/>
            <person name="Clum A."/>
            <person name="Pillay M."/>
            <person name="Palaniappan K."/>
            <person name="Varghese N."/>
            <person name="Mikhailova N."/>
            <person name="Stamatis D."/>
            <person name="Reddy T."/>
            <person name="Daum C."/>
            <person name="Shapiro N."/>
            <person name="Ivanova N."/>
            <person name="Kyrpides N."/>
            <person name="Woyke T."/>
        </authorList>
    </citation>
    <scope>NUCLEOTIDE SEQUENCE [LARGE SCALE GENOMIC DNA]</scope>
    <source>
        <strain evidence="4 5">106R</strain>
    </source>
</reference>
<evidence type="ECO:0000313" key="4">
    <source>
        <dbReference type="EMBL" id="TQI77518.1"/>
    </source>
</evidence>
<feature type="region of interest" description="Disordered" evidence="1">
    <location>
        <begin position="937"/>
        <end position="966"/>
    </location>
</feature>
<protein>
    <submittedName>
        <fullName evidence="4">DNA primase/helicase</fullName>
    </submittedName>
</protein>
<evidence type="ECO:0000256" key="1">
    <source>
        <dbReference type="SAM" id="MobiDB-lite"/>
    </source>
</evidence>